<feature type="compositionally biased region" description="Low complexity" evidence="1">
    <location>
        <begin position="88"/>
        <end position="103"/>
    </location>
</feature>
<feature type="compositionally biased region" description="Polar residues" evidence="1">
    <location>
        <begin position="283"/>
        <end position="296"/>
    </location>
</feature>
<proteinExistence type="predicted"/>
<feature type="region of interest" description="Disordered" evidence="1">
    <location>
        <begin position="396"/>
        <end position="446"/>
    </location>
</feature>
<feature type="transmembrane region" description="Helical" evidence="2">
    <location>
        <begin position="211"/>
        <end position="232"/>
    </location>
</feature>
<keyword evidence="4" id="KW-1185">Reference proteome</keyword>
<evidence type="ECO:0000313" key="3">
    <source>
        <dbReference type="EMBL" id="CAA7271195.1"/>
    </source>
</evidence>
<accession>A0A8S0W160</accession>
<evidence type="ECO:0000256" key="1">
    <source>
        <dbReference type="SAM" id="MobiDB-lite"/>
    </source>
</evidence>
<reference evidence="3 4" key="1">
    <citation type="submission" date="2020-01" db="EMBL/GenBank/DDBJ databases">
        <authorList>
            <person name="Gupta K D."/>
        </authorList>
    </citation>
    <scope>NUCLEOTIDE SEQUENCE [LARGE SCALE GENOMIC DNA]</scope>
</reference>
<feature type="compositionally biased region" description="Basic and acidic residues" evidence="1">
    <location>
        <begin position="239"/>
        <end position="269"/>
    </location>
</feature>
<feature type="region of interest" description="Disordered" evidence="1">
    <location>
        <begin position="238"/>
        <end position="318"/>
    </location>
</feature>
<protein>
    <submittedName>
        <fullName evidence="3">Uncharacterized protein</fullName>
    </submittedName>
</protein>
<dbReference type="EMBL" id="CACVBS010000101">
    <property type="protein sequence ID" value="CAA7271195.1"/>
    <property type="molecule type" value="Genomic_DNA"/>
</dbReference>
<dbReference type="AlphaFoldDB" id="A0A8S0W160"/>
<name>A0A8S0W160_CYCAE</name>
<dbReference type="OrthoDB" id="3265734at2759"/>
<keyword evidence="2" id="KW-0472">Membrane</keyword>
<organism evidence="3 4">
    <name type="scientific">Cyclocybe aegerita</name>
    <name type="common">Black poplar mushroom</name>
    <name type="synonym">Agrocybe aegerita</name>
    <dbReference type="NCBI Taxonomy" id="1973307"/>
    <lineage>
        <taxon>Eukaryota</taxon>
        <taxon>Fungi</taxon>
        <taxon>Dikarya</taxon>
        <taxon>Basidiomycota</taxon>
        <taxon>Agaricomycotina</taxon>
        <taxon>Agaricomycetes</taxon>
        <taxon>Agaricomycetidae</taxon>
        <taxon>Agaricales</taxon>
        <taxon>Agaricineae</taxon>
        <taxon>Bolbitiaceae</taxon>
        <taxon>Cyclocybe</taxon>
    </lineage>
</organism>
<keyword evidence="2" id="KW-0812">Transmembrane</keyword>
<feature type="region of interest" description="Disordered" evidence="1">
    <location>
        <begin position="353"/>
        <end position="379"/>
    </location>
</feature>
<feature type="compositionally biased region" description="Low complexity" evidence="1">
    <location>
        <begin position="422"/>
        <end position="431"/>
    </location>
</feature>
<evidence type="ECO:0000256" key="2">
    <source>
        <dbReference type="SAM" id="Phobius"/>
    </source>
</evidence>
<dbReference type="Proteomes" id="UP000467700">
    <property type="component" value="Unassembled WGS sequence"/>
</dbReference>
<feature type="region of interest" description="Disordered" evidence="1">
    <location>
        <begin position="87"/>
        <end position="110"/>
    </location>
</feature>
<sequence length="446" mass="47882">MQSVFLYCRTSITVYCVVPEGDKTSAAEFRIDGGRAVRVIKASSDLPVYNVNFFQSGKLAYGEHTLLITEVGEEDFRIDRIEYENGYTPTSSTTRTVQTTPTSEALVGSSPTSTSFVVQRSTVVSTMIVTNSNSAVNGLLPTGSITSRQNSTSATTASSSLPTGSPSPTNIAANVDRTVTLISTTSQASSDVGFAPQSNAATNHHVPVGTIAGIVIGALISVLISILILVLLRRRKRTRSEVSERDGSDRTPIREKPQPSRMFWFRDRSIPTPFNLETPPSNPSDSRTLPDLSSTLRGRGGKSHYFHPLSDETSDEVLPSSAYSGPLTPLTVPDTSTSSFYTDGAYNINVDRTPLTPTTTVGNDPGKTLDTPFPARIPQTSMGVRRPQYLSGETVVAGPSRPTSHFPSLSQSQSVELPPYPLTRTADATPTTAPPPGYYNEKHASN</sequence>
<keyword evidence="2" id="KW-1133">Transmembrane helix</keyword>
<feature type="compositionally biased region" description="Low complexity" evidence="1">
    <location>
        <begin position="151"/>
        <end position="169"/>
    </location>
</feature>
<comment type="caution">
    <text evidence="3">The sequence shown here is derived from an EMBL/GenBank/DDBJ whole genome shotgun (WGS) entry which is preliminary data.</text>
</comment>
<gene>
    <name evidence="3" type="ORF">AAE3_LOCUS13183</name>
</gene>
<feature type="region of interest" description="Disordered" evidence="1">
    <location>
        <begin position="140"/>
        <end position="169"/>
    </location>
</feature>
<evidence type="ECO:0000313" key="4">
    <source>
        <dbReference type="Proteomes" id="UP000467700"/>
    </source>
</evidence>
<feature type="compositionally biased region" description="Polar residues" evidence="1">
    <location>
        <begin position="401"/>
        <end position="415"/>
    </location>
</feature>